<keyword evidence="2" id="KW-1185">Reference proteome</keyword>
<organism evidence="1 2">
    <name type="scientific">Ancylostoma caninum</name>
    <name type="common">Dog hookworm</name>
    <dbReference type="NCBI Taxonomy" id="29170"/>
    <lineage>
        <taxon>Eukaryota</taxon>
        <taxon>Metazoa</taxon>
        <taxon>Ecdysozoa</taxon>
        <taxon>Nematoda</taxon>
        <taxon>Chromadorea</taxon>
        <taxon>Rhabditida</taxon>
        <taxon>Rhabditina</taxon>
        <taxon>Rhabditomorpha</taxon>
        <taxon>Strongyloidea</taxon>
        <taxon>Ancylostomatidae</taxon>
        <taxon>Ancylostomatinae</taxon>
        <taxon>Ancylostoma</taxon>
    </lineage>
</organism>
<comment type="caution">
    <text evidence="1">The sequence shown here is derived from an EMBL/GenBank/DDBJ whole genome shotgun (WGS) entry which is preliminary data.</text>
</comment>
<dbReference type="EMBL" id="JOJR01000167">
    <property type="protein sequence ID" value="RCN43166.1"/>
    <property type="molecule type" value="Genomic_DNA"/>
</dbReference>
<accession>A0A368GFL1</accession>
<reference evidence="1 2" key="1">
    <citation type="submission" date="2014-10" db="EMBL/GenBank/DDBJ databases">
        <title>Draft genome of the hookworm Ancylostoma caninum.</title>
        <authorList>
            <person name="Mitreva M."/>
        </authorList>
    </citation>
    <scope>NUCLEOTIDE SEQUENCE [LARGE SCALE GENOMIC DNA]</scope>
    <source>
        <strain evidence="1 2">Baltimore</strain>
    </source>
</reference>
<sequence>MVEPPDCVGCQTVSRCVPQGGMKAILMDEVSLPVTELPNRQPRRSNPAPYE</sequence>
<evidence type="ECO:0000313" key="1">
    <source>
        <dbReference type="EMBL" id="RCN43166.1"/>
    </source>
</evidence>
<dbReference type="Proteomes" id="UP000252519">
    <property type="component" value="Unassembled WGS sequence"/>
</dbReference>
<proteinExistence type="predicted"/>
<dbReference type="AlphaFoldDB" id="A0A368GFL1"/>
<evidence type="ECO:0000313" key="2">
    <source>
        <dbReference type="Proteomes" id="UP000252519"/>
    </source>
</evidence>
<name>A0A368GFL1_ANCCA</name>
<gene>
    <name evidence="1" type="ORF">ANCCAN_10853</name>
</gene>
<protein>
    <submittedName>
        <fullName evidence="1">Uncharacterized protein</fullName>
    </submittedName>
</protein>